<dbReference type="PANTHER" id="PTHR43792:SF9">
    <property type="entry name" value="RIBOSOMAL-PROTEIN-ALANINE ACETYLTRANSFERASE"/>
    <property type="match status" value="1"/>
</dbReference>
<dbReference type="RefSeq" id="WP_127458670.1">
    <property type="nucleotide sequence ID" value="NZ_JAROBY010000037.1"/>
</dbReference>
<dbReference type="Proteomes" id="UP001355653">
    <property type="component" value="Unassembled WGS sequence"/>
</dbReference>
<proteinExistence type="predicted"/>
<dbReference type="PANTHER" id="PTHR43792">
    <property type="entry name" value="GNAT FAMILY, PUTATIVE (AFU_ORTHOLOGUE AFUA_3G00765)-RELATED-RELATED"/>
    <property type="match status" value="1"/>
</dbReference>
<accession>A0ABU6DG52</accession>
<dbReference type="EMBL" id="JAROBY010000037">
    <property type="protein sequence ID" value="MEB4796729.1"/>
    <property type="molecule type" value="Genomic_DNA"/>
</dbReference>
<reference evidence="2 3" key="1">
    <citation type="submission" date="2023-03" db="EMBL/GenBank/DDBJ databases">
        <title>Bacillus Genome Sequencing.</title>
        <authorList>
            <person name="Dunlap C."/>
        </authorList>
    </citation>
    <scope>NUCLEOTIDE SEQUENCE [LARGE SCALE GENOMIC DNA]</scope>
    <source>
        <strain evidence="2 3">NRS-1351</strain>
    </source>
</reference>
<protein>
    <submittedName>
        <fullName evidence="2">GNAT family N-acetyltransferase</fullName>
    </submittedName>
</protein>
<sequence>MLNLLTCGFHCWYQGERSRAEIGFELAKGYWGKAIKQEALEPVIDFGFTQMGLVIIEATVEQGNGRSINLLRKLNFVRDSESREKLVYYYLL</sequence>
<name>A0ABU6DG52_9BACL</name>
<dbReference type="Gene3D" id="3.40.630.30">
    <property type="match status" value="1"/>
</dbReference>
<evidence type="ECO:0000313" key="2">
    <source>
        <dbReference type="EMBL" id="MEB4796729.1"/>
    </source>
</evidence>
<dbReference type="InterPro" id="IPR051531">
    <property type="entry name" value="N-acetyltransferase"/>
</dbReference>
<comment type="caution">
    <text evidence="2">The sequence shown here is derived from an EMBL/GenBank/DDBJ whole genome shotgun (WGS) entry which is preliminary data.</text>
</comment>
<feature type="domain" description="N-acetyltransferase" evidence="1">
    <location>
        <begin position="7"/>
        <end position="76"/>
    </location>
</feature>
<evidence type="ECO:0000313" key="3">
    <source>
        <dbReference type="Proteomes" id="UP001355653"/>
    </source>
</evidence>
<dbReference type="SUPFAM" id="SSF55729">
    <property type="entry name" value="Acyl-CoA N-acyltransferases (Nat)"/>
    <property type="match status" value="1"/>
</dbReference>
<gene>
    <name evidence="2" type="ORF">P5G65_22735</name>
</gene>
<keyword evidence="3" id="KW-1185">Reference proteome</keyword>
<dbReference type="InterPro" id="IPR016181">
    <property type="entry name" value="Acyl_CoA_acyltransferase"/>
</dbReference>
<organism evidence="2 3">
    <name type="scientific">Paenibacillus chondroitinus</name>
    <dbReference type="NCBI Taxonomy" id="59842"/>
    <lineage>
        <taxon>Bacteria</taxon>
        <taxon>Bacillati</taxon>
        <taxon>Bacillota</taxon>
        <taxon>Bacilli</taxon>
        <taxon>Bacillales</taxon>
        <taxon>Paenibacillaceae</taxon>
        <taxon>Paenibacillus</taxon>
    </lineage>
</organism>
<evidence type="ECO:0000259" key="1">
    <source>
        <dbReference type="Pfam" id="PF13302"/>
    </source>
</evidence>
<dbReference type="InterPro" id="IPR000182">
    <property type="entry name" value="GNAT_dom"/>
</dbReference>
<dbReference type="Pfam" id="PF13302">
    <property type="entry name" value="Acetyltransf_3"/>
    <property type="match status" value="1"/>
</dbReference>